<reference evidence="1" key="1">
    <citation type="journal article" date="2015" name="Nature">
        <title>Complex archaea that bridge the gap between prokaryotes and eukaryotes.</title>
        <authorList>
            <person name="Spang A."/>
            <person name="Saw J.H."/>
            <person name="Jorgensen S.L."/>
            <person name="Zaremba-Niedzwiedzka K."/>
            <person name="Martijn J."/>
            <person name="Lind A.E."/>
            <person name="van Eijk R."/>
            <person name="Schleper C."/>
            <person name="Guy L."/>
            <person name="Ettema T.J."/>
        </authorList>
    </citation>
    <scope>NUCLEOTIDE SEQUENCE</scope>
</reference>
<dbReference type="AlphaFoldDB" id="A0A0F9JME4"/>
<evidence type="ECO:0000313" key="1">
    <source>
        <dbReference type="EMBL" id="KKM63591.1"/>
    </source>
</evidence>
<sequence length="91" mass="10829">MEKVTFLEETPGGSLQEAMDSILKDFRDQKIESIAVVWRRQSRPDESSDYKYVKEHFIWSRNSIFELQGLLQDLNFEISANQRVQHLIKRK</sequence>
<organism evidence="1">
    <name type="scientific">marine sediment metagenome</name>
    <dbReference type="NCBI Taxonomy" id="412755"/>
    <lineage>
        <taxon>unclassified sequences</taxon>
        <taxon>metagenomes</taxon>
        <taxon>ecological metagenomes</taxon>
    </lineage>
</organism>
<proteinExistence type="predicted"/>
<accession>A0A0F9JME4</accession>
<protein>
    <submittedName>
        <fullName evidence="1">Uncharacterized protein</fullName>
    </submittedName>
</protein>
<dbReference type="EMBL" id="LAZR01011069">
    <property type="protein sequence ID" value="KKM63591.1"/>
    <property type="molecule type" value="Genomic_DNA"/>
</dbReference>
<comment type="caution">
    <text evidence="1">The sequence shown here is derived from an EMBL/GenBank/DDBJ whole genome shotgun (WGS) entry which is preliminary data.</text>
</comment>
<gene>
    <name evidence="1" type="ORF">LCGC14_1509980</name>
</gene>
<name>A0A0F9JME4_9ZZZZ</name>